<dbReference type="EMBL" id="FLRD01000159">
    <property type="protein sequence ID" value="SBT50253.1"/>
    <property type="molecule type" value="Genomic_DNA"/>
</dbReference>
<organism evidence="1 4">
    <name type="scientific">Plasmodium ovale wallikeri</name>
    <dbReference type="NCBI Taxonomy" id="864142"/>
    <lineage>
        <taxon>Eukaryota</taxon>
        <taxon>Sar</taxon>
        <taxon>Alveolata</taxon>
        <taxon>Apicomplexa</taxon>
        <taxon>Aconoidasida</taxon>
        <taxon>Haemosporida</taxon>
        <taxon>Plasmodiidae</taxon>
        <taxon>Plasmodium</taxon>
        <taxon>Plasmodium (Plasmodium)</taxon>
    </lineage>
</organism>
<dbReference type="Proteomes" id="UP000078550">
    <property type="component" value="Unassembled WGS sequence"/>
</dbReference>
<evidence type="ECO:0000313" key="3">
    <source>
        <dbReference type="Proteomes" id="UP000078550"/>
    </source>
</evidence>
<proteinExistence type="predicted"/>
<name>A0A1A9A298_PLAOA</name>
<dbReference type="EMBL" id="FLRE01000201">
    <property type="protein sequence ID" value="SBT50551.1"/>
    <property type="molecule type" value="Genomic_DNA"/>
</dbReference>
<protein>
    <submittedName>
        <fullName evidence="1">Uncharacterized protein</fullName>
    </submittedName>
</protein>
<reference evidence="3 4" key="2">
    <citation type="submission" date="2016-05" db="EMBL/GenBank/DDBJ databases">
        <authorList>
            <person name="Naeem Raeece"/>
        </authorList>
    </citation>
    <scope>NUCLEOTIDE SEQUENCE [LARGE SCALE GENOMIC DNA]</scope>
</reference>
<dbReference type="Proteomes" id="UP000078555">
    <property type="component" value="Unassembled WGS sequence"/>
</dbReference>
<evidence type="ECO:0000313" key="2">
    <source>
        <dbReference type="EMBL" id="SBT50551.1"/>
    </source>
</evidence>
<sequence length="80" mass="9473">MFIHGEDKLQLPKLHTQEKQCDANAATRGEIRTSYRKVLYSYFYSNTCTGKSLLQDIRWVYILYVSAHPFPCMKRTLFSY</sequence>
<accession>A0A1A9A298</accession>
<evidence type="ECO:0000313" key="1">
    <source>
        <dbReference type="EMBL" id="SBT50253.1"/>
    </source>
</evidence>
<reference evidence="1" key="1">
    <citation type="submission" date="2016-05" db="EMBL/GenBank/DDBJ databases">
        <authorList>
            <person name="Lavstsen T."/>
            <person name="Jespersen J.S."/>
        </authorList>
    </citation>
    <scope>NUCLEOTIDE SEQUENCE [LARGE SCALE GENOMIC DNA]</scope>
</reference>
<evidence type="ECO:0000313" key="4">
    <source>
        <dbReference type="Proteomes" id="UP000078555"/>
    </source>
</evidence>
<keyword evidence="4" id="KW-1185">Reference proteome</keyword>
<gene>
    <name evidence="1" type="ORF">POVWA1_061160</name>
    <name evidence="2" type="ORF">POVWA2_060480</name>
</gene>
<dbReference type="AlphaFoldDB" id="A0A1A9A298"/>